<evidence type="ECO:0000313" key="7">
    <source>
        <dbReference type="EMBL" id="MBP2182003.1"/>
    </source>
</evidence>
<dbReference type="SUPFAM" id="SSF48173">
    <property type="entry name" value="Cryptochrome/photolyase FAD-binding domain"/>
    <property type="match status" value="1"/>
</dbReference>
<dbReference type="InterPro" id="IPR006050">
    <property type="entry name" value="DNA_photolyase_N"/>
</dbReference>
<keyword evidence="7" id="KW-0456">Lyase</keyword>
<dbReference type="InterPro" id="IPR014729">
    <property type="entry name" value="Rossmann-like_a/b/a_fold"/>
</dbReference>
<proteinExistence type="inferred from homology"/>
<dbReference type="InterPro" id="IPR002081">
    <property type="entry name" value="Cryptochrome/DNA_photolyase_1"/>
</dbReference>
<protein>
    <submittedName>
        <fullName evidence="7">Deoxyribodipyrimidine photo-lyase</fullName>
        <ecNumber evidence="7">4.1.99.3</ecNumber>
    </submittedName>
</protein>
<evidence type="ECO:0000256" key="4">
    <source>
        <dbReference type="ARBA" id="ARBA00022991"/>
    </source>
</evidence>
<dbReference type="PANTHER" id="PTHR11455:SF9">
    <property type="entry name" value="CRYPTOCHROME CIRCADIAN CLOCK 5 ISOFORM X1"/>
    <property type="match status" value="1"/>
</dbReference>
<evidence type="ECO:0000256" key="2">
    <source>
        <dbReference type="ARBA" id="ARBA00022630"/>
    </source>
</evidence>
<accession>A0ABS4PT43</accession>
<dbReference type="Gene3D" id="1.25.40.80">
    <property type="match status" value="1"/>
</dbReference>
<feature type="domain" description="Photolyase/cryptochrome alpha/beta" evidence="6">
    <location>
        <begin position="2"/>
        <end position="122"/>
    </location>
</feature>
<dbReference type="EMBL" id="JAGGMS010000001">
    <property type="protein sequence ID" value="MBP2182003.1"/>
    <property type="molecule type" value="Genomic_DNA"/>
</dbReference>
<name>A0ABS4PT43_9PSEU</name>
<comment type="caution">
    <text evidence="7">The sequence shown here is derived from an EMBL/GenBank/DDBJ whole genome shotgun (WGS) entry which is preliminary data.</text>
</comment>
<dbReference type="InterPro" id="IPR005101">
    <property type="entry name" value="Cryptochr/Photolyase_FAD-bd"/>
</dbReference>
<dbReference type="Gene3D" id="1.10.579.10">
    <property type="entry name" value="DNA Cyclobutane Dipyrimidine Photolyase, subunit A, domain 3"/>
    <property type="match status" value="1"/>
</dbReference>
<reference evidence="7 8" key="1">
    <citation type="submission" date="2021-03" db="EMBL/GenBank/DDBJ databases">
        <title>Sequencing the genomes of 1000 actinobacteria strains.</title>
        <authorList>
            <person name="Klenk H.-P."/>
        </authorList>
    </citation>
    <scope>NUCLEOTIDE SEQUENCE [LARGE SCALE GENOMIC DNA]</scope>
    <source>
        <strain evidence="7 8">DSM 45510</strain>
    </source>
</reference>
<evidence type="ECO:0000259" key="6">
    <source>
        <dbReference type="PROSITE" id="PS51645"/>
    </source>
</evidence>
<dbReference type="PANTHER" id="PTHR11455">
    <property type="entry name" value="CRYPTOCHROME"/>
    <property type="match status" value="1"/>
</dbReference>
<dbReference type="GO" id="GO:0003904">
    <property type="term" value="F:deoxyribodipyrimidine photo-lyase activity"/>
    <property type="evidence" value="ECO:0007669"/>
    <property type="project" value="UniProtKB-EC"/>
</dbReference>
<comment type="similarity">
    <text evidence="5">Belongs to the DNA photolyase family.</text>
</comment>
<evidence type="ECO:0000256" key="1">
    <source>
        <dbReference type="ARBA" id="ARBA00001974"/>
    </source>
</evidence>
<dbReference type="Proteomes" id="UP000741013">
    <property type="component" value="Unassembled WGS sequence"/>
</dbReference>
<sequence>MTVAIALFTRDLRVHDNPVLTAAAKAGRVIPLFVLDERITGTPNRAAFLADCLRDLDAGLAELGARLVVRRGDVVTRVREFGADEVHVAADVSAFAHRREDALRDELGDRLIVHDAVTTVLAPGAVTPTGGKNHFAVFTPYFRRWSETDRRSVLEPPKLSPARVRAGKVPSAGEICAGRTAPDLPDGGERAGRELVGDWLDGQVDDYPRKQDDLAAGGTSRLSPHLHFGSVSANELVHRAGRSAGAEAFVRQLAWRDFHHQVLAARPDCTHADYRARGDRWRRSAPDLDAWRDGRTGVPIVDAGMRQLLREGWMHNRARLIVGSFLTKTLYLDWREGARHFLAHLIDADMANNQLNWQWVAGTGTDTRPNRVLNPLLQAKRYDPQGDYVRRYVPELAGIEGPAVHEPWKRGGADNYPDPIVDLRAGADRFLAARGK</sequence>
<evidence type="ECO:0000313" key="8">
    <source>
        <dbReference type="Proteomes" id="UP000741013"/>
    </source>
</evidence>
<dbReference type="RefSeq" id="WP_209665361.1">
    <property type="nucleotide sequence ID" value="NZ_JAGGMS010000001.1"/>
</dbReference>
<dbReference type="SUPFAM" id="SSF52425">
    <property type="entry name" value="Cryptochrome/photolyase, N-terminal domain"/>
    <property type="match status" value="1"/>
</dbReference>
<evidence type="ECO:0000256" key="5">
    <source>
        <dbReference type="RuleBase" id="RU004182"/>
    </source>
</evidence>
<dbReference type="InterPro" id="IPR036155">
    <property type="entry name" value="Crypto/Photolyase_N_sf"/>
</dbReference>
<keyword evidence="8" id="KW-1185">Reference proteome</keyword>
<organism evidence="7 8">
    <name type="scientific">Amycolatopsis magusensis</name>
    <dbReference type="NCBI Taxonomy" id="882444"/>
    <lineage>
        <taxon>Bacteria</taxon>
        <taxon>Bacillati</taxon>
        <taxon>Actinomycetota</taxon>
        <taxon>Actinomycetes</taxon>
        <taxon>Pseudonocardiales</taxon>
        <taxon>Pseudonocardiaceae</taxon>
        <taxon>Amycolatopsis</taxon>
    </lineage>
</organism>
<gene>
    <name evidence="7" type="ORF">JOM49_003529</name>
</gene>
<dbReference type="PROSITE" id="PS00394">
    <property type="entry name" value="DNA_PHOTOLYASES_1_1"/>
    <property type="match status" value="1"/>
</dbReference>
<dbReference type="InterPro" id="IPR018394">
    <property type="entry name" value="DNA_photolyase_1_CS_C"/>
</dbReference>
<dbReference type="Gene3D" id="3.40.50.620">
    <property type="entry name" value="HUPs"/>
    <property type="match status" value="1"/>
</dbReference>
<keyword evidence="2 5" id="KW-0285">Flavoprotein</keyword>
<dbReference type="InterPro" id="IPR036134">
    <property type="entry name" value="Crypto/Photolyase_FAD-like_sf"/>
</dbReference>
<comment type="cofactor">
    <cofactor evidence="1">
        <name>FAD</name>
        <dbReference type="ChEBI" id="CHEBI:57692"/>
    </cofactor>
</comment>
<evidence type="ECO:0000256" key="3">
    <source>
        <dbReference type="ARBA" id="ARBA00022827"/>
    </source>
</evidence>
<keyword evidence="3 5" id="KW-0274">FAD</keyword>
<dbReference type="Pfam" id="PF03441">
    <property type="entry name" value="FAD_binding_7"/>
    <property type="match status" value="1"/>
</dbReference>
<keyword evidence="4 5" id="KW-0157">Chromophore</keyword>
<dbReference type="PROSITE" id="PS51645">
    <property type="entry name" value="PHR_CRY_ALPHA_BETA"/>
    <property type="match status" value="1"/>
</dbReference>
<dbReference type="Pfam" id="PF00875">
    <property type="entry name" value="DNA_photolyase"/>
    <property type="match status" value="1"/>
</dbReference>
<dbReference type="EC" id="4.1.99.3" evidence="7"/>
<dbReference type="PRINTS" id="PR00147">
    <property type="entry name" value="DNAPHOTLYASE"/>
</dbReference>